<reference evidence="1" key="1">
    <citation type="submission" date="2022-10" db="EMBL/GenBank/DDBJ databases">
        <title>Complete Genome of Trichothecium roseum strain YXFP-22015, a Plant Pathogen Isolated from Citrus.</title>
        <authorList>
            <person name="Wang Y."/>
            <person name="Zhu L."/>
        </authorList>
    </citation>
    <scope>NUCLEOTIDE SEQUENCE</scope>
    <source>
        <strain evidence="1">YXFP-22015</strain>
    </source>
</reference>
<sequence>MAAIQHYYQTPGHIVAAGIALPILDIAVVALRFASRLKSRQPLGPDDWLLIPATILVIGVGACLVIGVLMNGFGYREVPTSKENPSAEAIAQMEASVRLEWSINVMLPVALGCTKASFIFFYRRIFSIKPRANRLLWAMIVFIACWTVSFLLGTLLCCILMQMKIWKPVTQVAQCSVFLKVLMAFYITGFVTDLVVIAIPIPLVMSLKLSAGQKLVACGSFLLGTVTVACALARVIVSIDFFKHSSNPENDNILNSTTYVYWGMVEASMGVFAACLPTLQIFLRSWISWVGWDTVSNRVRSLWSSDRSRGSSSDSSLEVKSVSSFNSGSHEGVENLHKNSYP</sequence>
<protein>
    <submittedName>
        <fullName evidence="1">Uncharacterized protein</fullName>
    </submittedName>
</protein>
<organism evidence="1 2">
    <name type="scientific">Trichothecium roseum</name>
    <dbReference type="NCBI Taxonomy" id="47278"/>
    <lineage>
        <taxon>Eukaryota</taxon>
        <taxon>Fungi</taxon>
        <taxon>Dikarya</taxon>
        <taxon>Ascomycota</taxon>
        <taxon>Pezizomycotina</taxon>
        <taxon>Sordariomycetes</taxon>
        <taxon>Hypocreomycetidae</taxon>
        <taxon>Hypocreales</taxon>
        <taxon>Hypocreales incertae sedis</taxon>
        <taxon>Trichothecium</taxon>
    </lineage>
</organism>
<keyword evidence="2" id="KW-1185">Reference proteome</keyword>
<dbReference type="Proteomes" id="UP001163324">
    <property type="component" value="Chromosome 8"/>
</dbReference>
<dbReference type="EMBL" id="CM047947">
    <property type="protein sequence ID" value="KAI9896982.1"/>
    <property type="molecule type" value="Genomic_DNA"/>
</dbReference>
<name>A0ACC0UTZ2_9HYPO</name>
<proteinExistence type="predicted"/>
<evidence type="ECO:0000313" key="2">
    <source>
        <dbReference type="Proteomes" id="UP001163324"/>
    </source>
</evidence>
<accession>A0ACC0UTZ2</accession>
<evidence type="ECO:0000313" key="1">
    <source>
        <dbReference type="EMBL" id="KAI9896982.1"/>
    </source>
</evidence>
<comment type="caution">
    <text evidence="1">The sequence shown here is derived from an EMBL/GenBank/DDBJ whole genome shotgun (WGS) entry which is preliminary data.</text>
</comment>
<gene>
    <name evidence="1" type="ORF">N3K66_008004</name>
</gene>